<dbReference type="RefSeq" id="WP_284384220.1">
    <property type="nucleotide sequence ID" value="NZ_BSNM01000027.1"/>
</dbReference>
<keyword evidence="3" id="KW-1185">Reference proteome</keyword>
<sequence length="188" mass="20938">MSTIKRISLKYQSGNVLLVCLALMLIMTLWGVSTTKNVTLTLESNYNARMKQLSFEAAEFAVAQVGELIENQITSTQLIASSFDGSEGRYSLVFDAANEIDFSFPADGDFEYKNEKAWDTGRSDMSFIEIEYDASFEKQPLAIVEYLGRTESDDDGPQGRYAFRVTAIGWGVEGLASTVIRTHYAFSI</sequence>
<name>A0AA37SG37_9GAMM</name>
<proteinExistence type="predicted"/>
<gene>
    <name evidence="2" type="ORF">GCM10007876_41610</name>
</gene>
<dbReference type="Pfam" id="PF13681">
    <property type="entry name" value="PilX"/>
    <property type="match status" value="1"/>
</dbReference>
<reference evidence="2" key="1">
    <citation type="journal article" date="2014" name="Int. J. Syst. Evol. Microbiol.">
        <title>Complete genome sequence of Corynebacterium casei LMG S-19264T (=DSM 44701T), isolated from a smear-ripened cheese.</title>
        <authorList>
            <consortium name="US DOE Joint Genome Institute (JGI-PGF)"/>
            <person name="Walter F."/>
            <person name="Albersmeier A."/>
            <person name="Kalinowski J."/>
            <person name="Ruckert C."/>
        </authorList>
    </citation>
    <scope>NUCLEOTIDE SEQUENCE</scope>
    <source>
        <strain evidence="2">NBRC 110071</strain>
    </source>
</reference>
<dbReference type="Proteomes" id="UP001161389">
    <property type="component" value="Unassembled WGS sequence"/>
</dbReference>
<dbReference type="AlphaFoldDB" id="A0AA37SG37"/>
<feature type="domain" description="PilX/PilW C-terminal" evidence="1">
    <location>
        <begin position="113"/>
        <end position="184"/>
    </location>
</feature>
<comment type="caution">
    <text evidence="2">The sequence shown here is derived from an EMBL/GenBank/DDBJ whole genome shotgun (WGS) entry which is preliminary data.</text>
</comment>
<evidence type="ECO:0000313" key="2">
    <source>
        <dbReference type="EMBL" id="GLQ33681.1"/>
    </source>
</evidence>
<dbReference type="EMBL" id="BSNM01000027">
    <property type="protein sequence ID" value="GLQ33681.1"/>
    <property type="molecule type" value="Genomic_DNA"/>
</dbReference>
<organism evidence="2 3">
    <name type="scientific">Litoribrevibacter albus</name>
    <dbReference type="NCBI Taxonomy" id="1473156"/>
    <lineage>
        <taxon>Bacteria</taxon>
        <taxon>Pseudomonadati</taxon>
        <taxon>Pseudomonadota</taxon>
        <taxon>Gammaproteobacteria</taxon>
        <taxon>Oceanospirillales</taxon>
        <taxon>Oceanospirillaceae</taxon>
        <taxon>Litoribrevibacter</taxon>
    </lineage>
</organism>
<evidence type="ECO:0000259" key="1">
    <source>
        <dbReference type="Pfam" id="PF13681"/>
    </source>
</evidence>
<reference evidence="2" key="2">
    <citation type="submission" date="2023-01" db="EMBL/GenBank/DDBJ databases">
        <title>Draft genome sequence of Litoribrevibacter albus strain NBRC 110071.</title>
        <authorList>
            <person name="Sun Q."/>
            <person name="Mori K."/>
        </authorList>
    </citation>
    <scope>NUCLEOTIDE SEQUENCE</scope>
    <source>
        <strain evidence="2">NBRC 110071</strain>
    </source>
</reference>
<accession>A0AA37SG37</accession>
<dbReference type="InterPro" id="IPR025205">
    <property type="entry name" value="PilX/PilW_C"/>
</dbReference>
<evidence type="ECO:0000313" key="3">
    <source>
        <dbReference type="Proteomes" id="UP001161389"/>
    </source>
</evidence>
<protein>
    <recommendedName>
        <fullName evidence="1">PilX/PilW C-terminal domain-containing protein</fullName>
    </recommendedName>
</protein>